<name>A0A3N4I6V0_ASCIM</name>
<sequence length="247" mass="27912">MDDLDIRRVAWIYQQTDARNRCQWVCYPLGSILTENKRVSTAALPTPNPQSRLDLEVVDSATHENGSNTHPSVLSLHLRNVPDSEDLDIECFRNSESQATELIPDTFYHDYFAALPETTAKLHQEWTMSTILQRVRRHGELVQVPPADGGNNKADGMFFYCNLDREFSKRPPTIMGYSKVDKALELHCGSRAAGFAYLGVASESLKTFTYVTVYGRALQGNFAEWVKAQSSPGNPFTNDWMCLNWKA</sequence>
<protein>
    <submittedName>
        <fullName evidence="1">Uncharacterized protein</fullName>
    </submittedName>
</protein>
<keyword evidence="2" id="KW-1185">Reference proteome</keyword>
<accession>A0A3N4I6V0</accession>
<dbReference type="AlphaFoldDB" id="A0A3N4I6V0"/>
<organism evidence="1 2">
    <name type="scientific">Ascobolus immersus RN42</name>
    <dbReference type="NCBI Taxonomy" id="1160509"/>
    <lineage>
        <taxon>Eukaryota</taxon>
        <taxon>Fungi</taxon>
        <taxon>Dikarya</taxon>
        <taxon>Ascomycota</taxon>
        <taxon>Pezizomycotina</taxon>
        <taxon>Pezizomycetes</taxon>
        <taxon>Pezizales</taxon>
        <taxon>Ascobolaceae</taxon>
        <taxon>Ascobolus</taxon>
    </lineage>
</organism>
<gene>
    <name evidence="1" type="ORF">BJ508DRAFT_307943</name>
</gene>
<dbReference type="EMBL" id="ML119694">
    <property type="protein sequence ID" value="RPA79830.1"/>
    <property type="molecule type" value="Genomic_DNA"/>
</dbReference>
<evidence type="ECO:0000313" key="2">
    <source>
        <dbReference type="Proteomes" id="UP000275078"/>
    </source>
</evidence>
<evidence type="ECO:0000313" key="1">
    <source>
        <dbReference type="EMBL" id="RPA79830.1"/>
    </source>
</evidence>
<dbReference type="Proteomes" id="UP000275078">
    <property type="component" value="Unassembled WGS sequence"/>
</dbReference>
<proteinExistence type="predicted"/>
<reference evidence="1 2" key="1">
    <citation type="journal article" date="2018" name="Nat. Ecol. Evol.">
        <title>Pezizomycetes genomes reveal the molecular basis of ectomycorrhizal truffle lifestyle.</title>
        <authorList>
            <person name="Murat C."/>
            <person name="Payen T."/>
            <person name="Noel B."/>
            <person name="Kuo A."/>
            <person name="Morin E."/>
            <person name="Chen J."/>
            <person name="Kohler A."/>
            <person name="Krizsan K."/>
            <person name="Balestrini R."/>
            <person name="Da Silva C."/>
            <person name="Montanini B."/>
            <person name="Hainaut M."/>
            <person name="Levati E."/>
            <person name="Barry K.W."/>
            <person name="Belfiori B."/>
            <person name="Cichocki N."/>
            <person name="Clum A."/>
            <person name="Dockter R.B."/>
            <person name="Fauchery L."/>
            <person name="Guy J."/>
            <person name="Iotti M."/>
            <person name="Le Tacon F."/>
            <person name="Lindquist E.A."/>
            <person name="Lipzen A."/>
            <person name="Malagnac F."/>
            <person name="Mello A."/>
            <person name="Molinier V."/>
            <person name="Miyauchi S."/>
            <person name="Poulain J."/>
            <person name="Riccioni C."/>
            <person name="Rubini A."/>
            <person name="Sitrit Y."/>
            <person name="Splivallo R."/>
            <person name="Traeger S."/>
            <person name="Wang M."/>
            <person name="Zifcakova L."/>
            <person name="Wipf D."/>
            <person name="Zambonelli A."/>
            <person name="Paolocci F."/>
            <person name="Nowrousian M."/>
            <person name="Ottonello S."/>
            <person name="Baldrian P."/>
            <person name="Spatafora J.W."/>
            <person name="Henrissat B."/>
            <person name="Nagy L.G."/>
            <person name="Aury J.M."/>
            <person name="Wincker P."/>
            <person name="Grigoriev I.V."/>
            <person name="Bonfante P."/>
            <person name="Martin F.M."/>
        </authorList>
    </citation>
    <scope>NUCLEOTIDE SEQUENCE [LARGE SCALE GENOMIC DNA]</scope>
    <source>
        <strain evidence="1 2">RN42</strain>
    </source>
</reference>